<evidence type="ECO:0000256" key="3">
    <source>
        <dbReference type="ARBA" id="ARBA00022525"/>
    </source>
</evidence>
<comment type="subcellular location">
    <subcellularLocation>
        <location evidence="1">Secreted</location>
    </subcellularLocation>
</comment>
<keyword evidence="4 5" id="KW-0732">Signal</keyword>
<sequence>MIMFCLIICTLLLLQGIFGADVSKGYMWNHISLEDIDKGAYDPSHILPTAFAHDANDHTMYLAIPRKVSDIPYTLAEFDTTKNPGVEGNQEPLVHRFSGHKTGKELTSIYQPVIDECRRMWIVDVGVVEYTEDPKVHPIRNPSIVAYDLKTPGRPEVVRYDFPDISAEKPSFFGGFTVDVVNPSGDCSNTFVYITNFDTNALIIYDQKNNQFWKVSDPSFAPDVKSTFKHAGKEYKYEFGLFAITLGDRDNEGNRPAYYLAGSSHKVYSVNTNQLKQKGATLSPVLLGERGEHSDAIALVYDSNTKVIFFAESNTGKITCWNSQKKPLKPENTHAIFNNEDFIFMTDISVDSKGTLWFMANGMPPIDNSHNFQYEKPRFRVMQVDTKTAIAGTNCE</sequence>
<accession>A0A1B1V3H8</accession>
<feature type="chain" id="PRO_5008531035" evidence="5">
    <location>
        <begin position="20"/>
        <end position="396"/>
    </location>
</feature>
<organism evidence="6">
    <name type="scientific">Bichromomyia olmeca</name>
    <dbReference type="NCBI Taxonomy" id="715919"/>
    <lineage>
        <taxon>Eukaryota</taxon>
        <taxon>Metazoa</taxon>
        <taxon>Ecdysozoa</taxon>
        <taxon>Arthropoda</taxon>
        <taxon>Hexapoda</taxon>
        <taxon>Insecta</taxon>
        <taxon>Pterygota</taxon>
        <taxon>Neoptera</taxon>
        <taxon>Endopterygota</taxon>
        <taxon>Diptera</taxon>
        <taxon>Nematocera</taxon>
        <taxon>Psychodoidea</taxon>
        <taxon>Psychodidae</taxon>
        <taxon>Bichromomyia</taxon>
    </lineage>
</organism>
<dbReference type="AlphaFoldDB" id="A0A1B1V3H8"/>
<evidence type="ECO:0000313" key="6">
    <source>
        <dbReference type="EMBL" id="ANW11467.1"/>
    </source>
</evidence>
<evidence type="ECO:0000256" key="2">
    <source>
        <dbReference type="ARBA" id="ARBA00009127"/>
    </source>
</evidence>
<keyword evidence="3" id="KW-0964">Secreted</keyword>
<reference evidence="6" key="1">
    <citation type="journal article" date="2016" name="PLoS Negl. Trop. Dis.">
        <title>Molecular Diversity between Salivary Proteins from New World and Old World Sand Flies with Emphasis on Bichromomyia olmeca, the Sand Fly Vector of Leishmania mexicana in Mesoamerica.</title>
        <authorList>
            <person name="Abdeladhim M."/>
            <person name="V Coutinho-Abreu I."/>
            <person name="Townsend S."/>
            <person name="Pasos-Pinto S."/>
            <person name="Sanchez L."/>
            <person name="Rasouli M."/>
            <person name="B Guimaraes-Costa A."/>
            <person name="Aslan H."/>
            <person name="Francischetti I.M."/>
            <person name="Oliveira F."/>
            <person name="Becker I."/>
            <person name="Kamhawi S."/>
            <person name="Ribeiro J.M."/>
            <person name="Jochim R.C."/>
            <person name="Valenzuela J.G."/>
        </authorList>
    </citation>
    <scope>NUCLEOTIDE SEQUENCE</scope>
    <source>
        <tissue evidence="6">Salivary gland</tissue>
    </source>
</reference>
<evidence type="ECO:0000256" key="1">
    <source>
        <dbReference type="ARBA" id="ARBA00004613"/>
    </source>
</evidence>
<dbReference type="Gene3D" id="2.120.10.30">
    <property type="entry name" value="TolB, C-terminal domain"/>
    <property type="match status" value="1"/>
</dbReference>
<proteinExistence type="evidence at transcript level"/>
<feature type="signal peptide" evidence="5">
    <location>
        <begin position="1"/>
        <end position="19"/>
    </location>
</feature>
<evidence type="ECO:0000256" key="4">
    <source>
        <dbReference type="ARBA" id="ARBA00022729"/>
    </source>
</evidence>
<dbReference type="Pfam" id="PF03022">
    <property type="entry name" value="MRJP"/>
    <property type="match status" value="1"/>
</dbReference>
<dbReference type="InterPro" id="IPR017996">
    <property type="entry name" value="MRJP/yellow-related"/>
</dbReference>
<dbReference type="EMBL" id="KX011388">
    <property type="protein sequence ID" value="ANW11467.1"/>
    <property type="molecule type" value="mRNA"/>
</dbReference>
<comment type="similarity">
    <text evidence="2">Belongs to the major royal jelly protein family.</text>
</comment>
<protein>
    <submittedName>
        <fullName evidence="6">LolYLWa</fullName>
    </submittedName>
</protein>
<dbReference type="InterPro" id="IPR011042">
    <property type="entry name" value="6-blade_b-propeller_TolB-like"/>
</dbReference>
<evidence type="ECO:0000256" key="5">
    <source>
        <dbReference type="SAM" id="SignalP"/>
    </source>
</evidence>
<dbReference type="PANTHER" id="PTHR10009:SF11">
    <property type="entry name" value="RH54244P"/>
    <property type="match status" value="1"/>
</dbReference>
<dbReference type="GO" id="GO:0005576">
    <property type="term" value="C:extracellular region"/>
    <property type="evidence" value="ECO:0007669"/>
    <property type="project" value="UniProtKB-SubCell"/>
</dbReference>
<dbReference type="PANTHER" id="PTHR10009">
    <property type="entry name" value="PROTEIN YELLOW-RELATED"/>
    <property type="match status" value="1"/>
</dbReference>
<dbReference type="SUPFAM" id="SSF101898">
    <property type="entry name" value="NHL repeat"/>
    <property type="match status" value="1"/>
</dbReference>
<name>A0A1B1V3H8_9DIPT</name>